<reference evidence="13" key="1">
    <citation type="submission" date="2016-05" db="EMBL/GenBank/DDBJ databases">
        <title>Microbial consortia oxidize butane by reversing methanogenesis.</title>
        <authorList>
            <person name="Laso-Perez R."/>
            <person name="Richter M."/>
            <person name="Wegener G."/>
            <person name="Musat F."/>
        </authorList>
    </citation>
    <scope>NUCLEOTIDE SEQUENCE [LARGE SCALE GENOMIC DNA]</scope>
    <source>
        <strain evidence="13">BOX1</strain>
    </source>
</reference>
<keyword evidence="9" id="KW-0408">Iron</keyword>
<evidence type="ECO:0000256" key="4">
    <source>
        <dbReference type="ARBA" id="ARBA00019403"/>
    </source>
</evidence>
<dbReference type="CDD" id="cd10030">
    <property type="entry name" value="UDG-F4_TTUDGA_SPO1dp_like"/>
    <property type="match status" value="1"/>
</dbReference>
<dbReference type="SMART" id="SM00987">
    <property type="entry name" value="UreE_C"/>
    <property type="match status" value="1"/>
</dbReference>
<gene>
    <name evidence="13" type="ORF">SBU_001425</name>
</gene>
<protein>
    <recommendedName>
        <fullName evidence="4">Type-4 uracil-DNA glycosylase</fullName>
        <ecNumber evidence="3">3.2.2.27</ecNumber>
    </recommendedName>
</protein>
<keyword evidence="5" id="KW-0004">4Fe-4S</keyword>
<organism evidence="13 14">
    <name type="scientific">Candidatus Syntropharchaeum butanivorans</name>
    <dbReference type="NCBI Taxonomy" id="1839936"/>
    <lineage>
        <taxon>Archaea</taxon>
        <taxon>Methanobacteriati</taxon>
        <taxon>Methanobacteriota</taxon>
        <taxon>Stenosarchaea group</taxon>
        <taxon>Methanomicrobia</taxon>
        <taxon>Methanosarcinales</taxon>
        <taxon>ANME-2 cluster</taxon>
        <taxon>Candidatus Syntropharchaeum</taxon>
    </lineage>
</organism>
<keyword evidence="6" id="KW-0479">Metal-binding</keyword>
<dbReference type="PANTHER" id="PTHR33693">
    <property type="entry name" value="TYPE-5 URACIL-DNA GLYCOSYLASE"/>
    <property type="match status" value="1"/>
</dbReference>
<evidence type="ECO:0000256" key="11">
    <source>
        <dbReference type="ARBA" id="ARBA00023204"/>
    </source>
</evidence>
<evidence type="ECO:0000256" key="10">
    <source>
        <dbReference type="ARBA" id="ARBA00023014"/>
    </source>
</evidence>
<dbReference type="GO" id="GO:0046872">
    <property type="term" value="F:metal ion binding"/>
    <property type="evidence" value="ECO:0007669"/>
    <property type="project" value="UniProtKB-KW"/>
</dbReference>
<dbReference type="EMBL" id="LYOR01000009">
    <property type="protein sequence ID" value="OFV65615.1"/>
    <property type="molecule type" value="Genomic_DNA"/>
</dbReference>
<sequence>MKYCGYERVRRNVKIFDGAWNMEIDELNKRIKECKKCRLSETRMNAICGEGNLNAKIMLIAQAPGEKEDRVGKMFVGPSGKVLDELLKSAGISRQAIYMTNLIKCMLPKYRRPKQDEIKACSYYLNEEIKLINPKILVPLGYYATCYIFQRYGILHPSKAEFSKVSGKLFLAGDKKILPLPHPAACLYNPEFKQDLIKSYRKLQVLPKDCKWYPVCPMKRFYEEGKLDKKWIELYCKGDWKSCIRYQMEEKGKVHPDWMLPDGTLDERLHEEVEYESYDYL</sequence>
<keyword evidence="14" id="KW-1185">Reference proteome</keyword>
<dbReference type="InterPro" id="IPR051536">
    <property type="entry name" value="UDG_Type-4/5"/>
</dbReference>
<dbReference type="PANTHER" id="PTHR33693:SF1">
    <property type="entry name" value="TYPE-4 URACIL-DNA GLYCOSYLASE"/>
    <property type="match status" value="1"/>
</dbReference>
<evidence type="ECO:0000313" key="13">
    <source>
        <dbReference type="EMBL" id="OFV65615.1"/>
    </source>
</evidence>
<dbReference type="Pfam" id="PF03167">
    <property type="entry name" value="UDG"/>
    <property type="match status" value="1"/>
</dbReference>
<dbReference type="InterPro" id="IPR005273">
    <property type="entry name" value="Ura-DNA_glyco_family4"/>
</dbReference>
<accession>A0A1F2P354</accession>
<dbReference type="GO" id="GO:0006281">
    <property type="term" value="P:DNA repair"/>
    <property type="evidence" value="ECO:0007669"/>
    <property type="project" value="UniProtKB-KW"/>
</dbReference>
<dbReference type="SUPFAM" id="SSF52141">
    <property type="entry name" value="Uracil-DNA glycosylase-like"/>
    <property type="match status" value="1"/>
</dbReference>
<keyword evidence="8" id="KW-0378">Hydrolase</keyword>
<dbReference type="Proteomes" id="UP000185779">
    <property type="component" value="Unassembled WGS sequence"/>
</dbReference>
<dbReference type="SMART" id="SM00986">
    <property type="entry name" value="UDG"/>
    <property type="match status" value="1"/>
</dbReference>
<evidence type="ECO:0000256" key="9">
    <source>
        <dbReference type="ARBA" id="ARBA00023004"/>
    </source>
</evidence>
<evidence type="ECO:0000256" key="5">
    <source>
        <dbReference type="ARBA" id="ARBA00022485"/>
    </source>
</evidence>
<dbReference type="STRING" id="1839936.SBU_001425"/>
<dbReference type="AlphaFoldDB" id="A0A1F2P354"/>
<name>A0A1F2P354_9EURY</name>
<dbReference type="InterPro" id="IPR005122">
    <property type="entry name" value="Uracil-DNA_glycosylase-like"/>
</dbReference>
<feature type="domain" description="Uracil-DNA glycosylase-like" evidence="12">
    <location>
        <begin position="48"/>
        <end position="201"/>
    </location>
</feature>
<evidence type="ECO:0000256" key="7">
    <source>
        <dbReference type="ARBA" id="ARBA00022763"/>
    </source>
</evidence>
<dbReference type="Gene3D" id="3.40.470.10">
    <property type="entry name" value="Uracil-DNA glycosylase-like domain"/>
    <property type="match status" value="1"/>
</dbReference>
<proteinExistence type="inferred from homology"/>
<evidence type="ECO:0000256" key="8">
    <source>
        <dbReference type="ARBA" id="ARBA00022801"/>
    </source>
</evidence>
<dbReference type="GO" id="GO:0051539">
    <property type="term" value="F:4 iron, 4 sulfur cluster binding"/>
    <property type="evidence" value="ECO:0007669"/>
    <property type="project" value="UniProtKB-KW"/>
</dbReference>
<dbReference type="NCBIfam" id="TIGR00758">
    <property type="entry name" value="UDG_fam4"/>
    <property type="match status" value="1"/>
</dbReference>
<evidence type="ECO:0000313" key="14">
    <source>
        <dbReference type="Proteomes" id="UP000185779"/>
    </source>
</evidence>
<dbReference type="GO" id="GO:0004844">
    <property type="term" value="F:uracil DNA N-glycosylase activity"/>
    <property type="evidence" value="ECO:0007669"/>
    <property type="project" value="UniProtKB-EC"/>
</dbReference>
<keyword evidence="10" id="KW-0411">Iron-sulfur</keyword>
<comment type="caution">
    <text evidence="13">The sequence shown here is derived from an EMBL/GenBank/DDBJ whole genome shotgun (WGS) entry which is preliminary data.</text>
</comment>
<dbReference type="EC" id="3.2.2.27" evidence="3"/>
<comment type="similarity">
    <text evidence="2">Belongs to the uracil-DNA glycosylase (UDG) superfamily. Type 4 (UDGa) family.</text>
</comment>
<comment type="catalytic activity">
    <reaction evidence="1">
        <text>Hydrolyzes single-stranded DNA or mismatched double-stranded DNA and polynucleotides, releasing free uracil.</text>
        <dbReference type="EC" id="3.2.2.27"/>
    </reaction>
</comment>
<evidence type="ECO:0000256" key="1">
    <source>
        <dbReference type="ARBA" id="ARBA00001400"/>
    </source>
</evidence>
<dbReference type="PATRIC" id="fig|1839936.3.peg.1448"/>
<keyword evidence="7" id="KW-0227">DNA damage</keyword>
<dbReference type="InterPro" id="IPR036895">
    <property type="entry name" value="Uracil-DNA_glycosylase-like_sf"/>
</dbReference>
<evidence type="ECO:0000259" key="12">
    <source>
        <dbReference type="SMART" id="SM00986"/>
    </source>
</evidence>
<keyword evidence="11" id="KW-0234">DNA repair</keyword>
<evidence type="ECO:0000256" key="2">
    <source>
        <dbReference type="ARBA" id="ARBA00006521"/>
    </source>
</evidence>
<evidence type="ECO:0000256" key="6">
    <source>
        <dbReference type="ARBA" id="ARBA00022723"/>
    </source>
</evidence>
<evidence type="ECO:0000256" key="3">
    <source>
        <dbReference type="ARBA" id="ARBA00012030"/>
    </source>
</evidence>